<proteinExistence type="predicted"/>
<organism evidence="1">
    <name type="scientific">Arabidopsis thaliana</name>
    <name type="common">Mouse-ear cress</name>
    <dbReference type="NCBI Taxonomy" id="3702"/>
    <lineage>
        <taxon>Eukaryota</taxon>
        <taxon>Viridiplantae</taxon>
        <taxon>Streptophyta</taxon>
        <taxon>Embryophyta</taxon>
        <taxon>Tracheophyta</taxon>
        <taxon>Spermatophyta</taxon>
        <taxon>Magnoliopsida</taxon>
        <taxon>eudicotyledons</taxon>
        <taxon>Gunneridae</taxon>
        <taxon>Pentapetalae</taxon>
        <taxon>rosids</taxon>
        <taxon>malvids</taxon>
        <taxon>Brassicales</taxon>
        <taxon>Brassicaceae</taxon>
        <taxon>Camelineae</taxon>
        <taxon>Arabidopsis</taxon>
    </lineage>
</organism>
<reference evidence="1" key="1">
    <citation type="journal article" date="2000" name="DNA Res.">
        <title>Structural analysis of Arabidopsis thaliana chromosome 3. I. Sequence features of the regions of 4,504,864 bp covered by sixty P1 and TAC clones.</title>
        <authorList>
            <person name="Sato S."/>
            <person name="Nakamura Y."/>
            <person name="Kaneko T."/>
            <person name="Katoh T."/>
            <person name="Asamizu E."/>
            <person name="Tabata S."/>
        </authorList>
    </citation>
    <scope>NUCLEOTIDE SEQUENCE [LARGE SCALE GENOMIC DNA]</scope>
</reference>
<protein>
    <submittedName>
        <fullName evidence="1">Uncharacterized protein</fullName>
    </submittedName>
</protein>
<accession>Q9LT46</accession>
<evidence type="ECO:0000313" key="1">
    <source>
        <dbReference type="EMBL" id="BAB02482.1"/>
    </source>
</evidence>
<reference key="2">
    <citation type="journal article" date="2000" name="Nature">
        <title>Sequence and analysis of chromosome 3 of the plant Arabidopsis thaliana.</title>
        <authorList>
            <consortium name="European Union Chromosome 3 Arabidopsis Sequencing Consortium"/>
            <consortium name="Institute for Genomic Research"/>
            <consortium name="Kazusa DNA Research Institute"/>
            <person name="Salanoubat M."/>
            <person name="Lemcke K."/>
            <person name="Rieger M."/>
            <person name="Ansorge W."/>
            <person name="Unseld M."/>
            <person name="Fartmann B."/>
            <person name="Valle G."/>
            <person name="Blocker H."/>
            <person name="Perez-Alonso M."/>
            <person name="Obermaier B."/>
            <person name="Delseny M."/>
            <person name="Boutry M."/>
            <person name="Grivell L.A."/>
            <person name="Mache R."/>
            <person name="Puigdomenech P."/>
            <person name="De Simone V."/>
            <person name="Choisne N."/>
            <person name="Artiguenave F."/>
            <person name="Robert C."/>
            <person name="Brottier P."/>
            <person name="Wincker P."/>
            <person name="Cattolico L."/>
            <person name="Weissenbach J."/>
            <person name="Saurin W."/>
            <person name="Quetier F."/>
            <person name="Schafer M."/>
            <person name="Muller-Auer S."/>
            <person name="Gabel C."/>
            <person name="Fuchs M."/>
            <person name="Benes V."/>
            <person name="Wurmbach E."/>
            <person name="Drzonek H."/>
            <person name="Erfle H."/>
            <person name="Jordan N."/>
            <person name="Bangert S."/>
            <person name="Wiedelmann R."/>
            <person name="Kranz H."/>
            <person name="Voss H."/>
            <person name="Holland R."/>
            <person name="Brandt P."/>
            <person name="Nyakatura G."/>
            <person name="Vezzi A."/>
            <person name="D'Angelo M."/>
            <person name="Pallavicini A."/>
            <person name="Toppo S."/>
            <person name="Simionati B."/>
            <person name="Conrad A."/>
            <person name="Hornischer K."/>
            <person name="Kauer G."/>
            <person name="Lohnert T.H."/>
            <person name="Nordsiek G."/>
            <person name="Reichelt J."/>
            <person name="Scharfe M."/>
            <person name="Schon O."/>
            <person name="Bargues M."/>
            <person name="Terol J."/>
            <person name="Climent J."/>
            <person name="Navarro P."/>
            <person name="Collado C."/>
            <person name="Perez-Perez A."/>
            <person name="Ottenwalder B."/>
            <person name="Duchemin D."/>
            <person name="Cooke R."/>
            <person name="Laudie M."/>
            <person name="Berger-Llauro C."/>
            <person name="Purnelle B."/>
            <person name="Masuy D."/>
            <person name="de Haan M."/>
            <person name="Maarse A.C."/>
            <person name="Alcaraz J.P."/>
            <person name="Cottet A."/>
            <person name="Casacuberta E."/>
            <person name="Monfort A."/>
            <person name="Argiriou A."/>
            <person name="flores M."/>
            <person name="Liguori R."/>
            <person name="Vitale D."/>
            <person name="Mannhaupt G."/>
            <person name="Haase D."/>
            <person name="Schoof H."/>
            <person name="Rudd S."/>
            <person name="Zaccaria P."/>
            <person name="Mewes H.W."/>
            <person name="Mayer K.F."/>
            <person name="Kaul S."/>
            <person name="Town C.D."/>
            <person name="Koo H.L."/>
            <person name="Tallon L.J."/>
            <person name="Jenkins J."/>
            <person name="Rooney T."/>
            <person name="Rizzo M."/>
            <person name="Walts A."/>
            <person name="Utterback T."/>
            <person name="Fujii C.Y."/>
            <person name="Shea T.P."/>
            <person name="Creasy T.H."/>
            <person name="Haas B."/>
            <person name="Maiti R."/>
            <person name="Wu D."/>
            <person name="Peterson J."/>
            <person name="Van Aken S."/>
            <person name="Pai G."/>
            <person name="Militscher J."/>
            <person name="Sellers P."/>
            <person name="Gill J.E."/>
            <person name="Feldblyum T.V."/>
            <person name="Preuss D."/>
            <person name="Lin X."/>
            <person name="Nierman W.C."/>
            <person name="Salzberg S.L."/>
            <person name="White O."/>
            <person name="Venter J.C."/>
            <person name="Fraser C.M."/>
            <person name="Kaneko T."/>
            <person name="Nakamura Y."/>
            <person name="Sato S."/>
            <person name="Kato T."/>
            <person name="Asamizu E."/>
            <person name="Sasamoto S."/>
            <person name="Kimura T."/>
            <person name="Idesawa K."/>
            <person name="Kawashima K."/>
            <person name="Kishida Y."/>
            <person name="Kiyokawa C."/>
            <person name="Kohara M."/>
            <person name="Matsumoto M."/>
            <person name="Matsuno A."/>
            <person name="Muraki A."/>
            <person name="Nakayama S."/>
            <person name="Nakazaki N."/>
            <person name="Shinpo S."/>
            <person name="Takeuchi C."/>
            <person name="Wada T."/>
            <person name="Watanabe A."/>
            <person name="Yamada M."/>
            <person name="Yasuda M."/>
            <person name="Tabata S."/>
        </authorList>
    </citation>
    <scope>NUCLEOTIDE SEQUENCE [LARGE SCALE GENOMIC DNA]</scope>
    <source>
        <strain>cv. Columbia</strain>
    </source>
</reference>
<sequence>MLDRRRLQINSTHYRLVFHGTRELYAVSEPTKPKRNRMQIKCIRPRIENSDFELKVEIFYPISTSGNEDIEETSIKEVENNSIQRFLPFLNPIRHFVRFLIRWSQRPNY</sequence>
<dbReference type="EMBL" id="AB025629">
    <property type="protein sequence ID" value="BAB02482.1"/>
    <property type="molecule type" value="Genomic_DNA"/>
</dbReference>
<dbReference type="AlphaFoldDB" id="Q9LT46"/>
<name>Q9LT46_ARATH</name>